<dbReference type="AlphaFoldDB" id="A0A3P3XRE3"/>
<gene>
    <name evidence="6" type="ORF">SPIRO4BDMA_50377</name>
</gene>
<keyword evidence="1" id="KW-0805">Transcription regulation</keyword>
<sequence length="285" mass="31452">MAMAFQQIPSLSAQTQKMKNDIIGSVRRALGIMELLATCPQGLNAKQISYRLRLNVGTCYHILNTLIVSGYVVKDPDTLLFRPSGKIAYTLCKAVSPAQIVSYLMPHVQSLQEKTHETTYLSVWNGKDIFLAAIDESPLSVRVKSLTLGYDEANHAIALGKAILAHLDESQLDNYLIDHGLERYTSNTITSDDLLKEHLMDVRRHGYSLDSEEFLTDVCCIGAPIFDAQGQVIASIAISLPSTRYHNLGDTLIPYVRQSAKAATRALSILGYIRPTVASEGENRN</sequence>
<dbReference type="GO" id="GO:0045892">
    <property type="term" value="P:negative regulation of DNA-templated transcription"/>
    <property type="evidence" value="ECO:0007669"/>
    <property type="project" value="TreeGrafter"/>
</dbReference>
<dbReference type="SUPFAM" id="SSF55781">
    <property type="entry name" value="GAF domain-like"/>
    <property type="match status" value="1"/>
</dbReference>
<evidence type="ECO:0000256" key="2">
    <source>
        <dbReference type="ARBA" id="ARBA00023125"/>
    </source>
</evidence>
<reference evidence="6" key="1">
    <citation type="submission" date="2017-02" db="EMBL/GenBank/DDBJ databases">
        <authorList>
            <person name="Regsiter A."/>
            <person name="William W."/>
        </authorList>
    </citation>
    <scope>NUCLEOTIDE SEQUENCE</scope>
    <source>
        <strain evidence="6">BdmA 4</strain>
    </source>
</reference>
<accession>A0A3P3XRE3</accession>
<dbReference type="PROSITE" id="PS51077">
    <property type="entry name" value="HTH_ICLR"/>
    <property type="match status" value="1"/>
</dbReference>
<dbReference type="Gene3D" id="1.10.10.10">
    <property type="entry name" value="Winged helix-like DNA-binding domain superfamily/Winged helix DNA-binding domain"/>
    <property type="match status" value="1"/>
</dbReference>
<dbReference type="Gene3D" id="3.30.450.40">
    <property type="match status" value="1"/>
</dbReference>
<dbReference type="InterPro" id="IPR029016">
    <property type="entry name" value="GAF-like_dom_sf"/>
</dbReference>
<dbReference type="PROSITE" id="PS51078">
    <property type="entry name" value="ICLR_ED"/>
    <property type="match status" value="1"/>
</dbReference>
<name>A0A3P3XRE3_9SPIR</name>
<dbReference type="InterPro" id="IPR036388">
    <property type="entry name" value="WH-like_DNA-bd_sf"/>
</dbReference>
<keyword evidence="3" id="KW-0804">Transcription</keyword>
<dbReference type="SMART" id="SM00346">
    <property type="entry name" value="HTH_ICLR"/>
    <property type="match status" value="1"/>
</dbReference>
<dbReference type="PANTHER" id="PTHR30136">
    <property type="entry name" value="HELIX-TURN-HELIX TRANSCRIPTIONAL REGULATOR, ICLR FAMILY"/>
    <property type="match status" value="1"/>
</dbReference>
<protein>
    <submittedName>
        <fullName evidence="6">Putative Transcriptional regulator, IclR family</fullName>
    </submittedName>
</protein>
<dbReference type="InterPro" id="IPR036390">
    <property type="entry name" value="WH_DNA-bd_sf"/>
</dbReference>
<feature type="domain" description="HTH iclR-type" evidence="4">
    <location>
        <begin position="23"/>
        <end position="85"/>
    </location>
</feature>
<evidence type="ECO:0000256" key="1">
    <source>
        <dbReference type="ARBA" id="ARBA00023015"/>
    </source>
</evidence>
<dbReference type="EMBL" id="FWDO01000005">
    <property type="protein sequence ID" value="SLM18862.1"/>
    <property type="molecule type" value="Genomic_DNA"/>
</dbReference>
<dbReference type="InterPro" id="IPR014757">
    <property type="entry name" value="Tscrpt_reg_IclR_C"/>
</dbReference>
<dbReference type="PANTHER" id="PTHR30136:SF24">
    <property type="entry name" value="HTH-TYPE TRANSCRIPTIONAL REPRESSOR ALLR"/>
    <property type="match status" value="1"/>
</dbReference>
<dbReference type="GO" id="GO:0003700">
    <property type="term" value="F:DNA-binding transcription factor activity"/>
    <property type="evidence" value="ECO:0007669"/>
    <property type="project" value="TreeGrafter"/>
</dbReference>
<evidence type="ECO:0000256" key="3">
    <source>
        <dbReference type="ARBA" id="ARBA00023163"/>
    </source>
</evidence>
<proteinExistence type="predicted"/>
<evidence type="ECO:0000259" key="4">
    <source>
        <dbReference type="PROSITE" id="PS51077"/>
    </source>
</evidence>
<dbReference type="GO" id="GO:0003677">
    <property type="term" value="F:DNA binding"/>
    <property type="evidence" value="ECO:0007669"/>
    <property type="project" value="UniProtKB-KW"/>
</dbReference>
<evidence type="ECO:0000313" key="6">
    <source>
        <dbReference type="EMBL" id="SLM18862.1"/>
    </source>
</evidence>
<dbReference type="Pfam" id="PF09339">
    <property type="entry name" value="HTH_IclR"/>
    <property type="match status" value="1"/>
</dbReference>
<dbReference type="Pfam" id="PF01614">
    <property type="entry name" value="IclR_C"/>
    <property type="match status" value="1"/>
</dbReference>
<dbReference type="InterPro" id="IPR005471">
    <property type="entry name" value="Tscrpt_reg_IclR_N"/>
</dbReference>
<keyword evidence="2" id="KW-0238">DNA-binding</keyword>
<evidence type="ECO:0000259" key="5">
    <source>
        <dbReference type="PROSITE" id="PS51078"/>
    </source>
</evidence>
<organism evidence="6">
    <name type="scientific">uncultured spirochete</name>
    <dbReference type="NCBI Taxonomy" id="156406"/>
    <lineage>
        <taxon>Bacteria</taxon>
        <taxon>Pseudomonadati</taxon>
        <taxon>Spirochaetota</taxon>
        <taxon>Spirochaetia</taxon>
        <taxon>Spirochaetales</taxon>
        <taxon>environmental samples</taxon>
    </lineage>
</organism>
<feature type="domain" description="IclR-ED" evidence="5">
    <location>
        <begin position="86"/>
        <end position="272"/>
    </location>
</feature>
<dbReference type="SUPFAM" id="SSF46785">
    <property type="entry name" value="Winged helix' DNA-binding domain"/>
    <property type="match status" value="1"/>
</dbReference>
<dbReference type="InterPro" id="IPR050707">
    <property type="entry name" value="HTH_MetabolicPath_Reg"/>
</dbReference>